<dbReference type="KEGG" id="cpri:FZC34_02605"/>
<evidence type="ECO:0000256" key="1">
    <source>
        <dbReference type="ARBA" id="ARBA00004651"/>
    </source>
</evidence>
<name>A0A5C0UGC2_9PROT</name>
<evidence type="ECO:0000256" key="14">
    <source>
        <dbReference type="SAM" id="Phobius"/>
    </source>
</evidence>
<dbReference type="PANTHER" id="PTHR30622">
    <property type="entry name" value="UNDECAPRENYL-DIPHOSPHATASE"/>
    <property type="match status" value="1"/>
</dbReference>
<proteinExistence type="inferred from homology"/>
<evidence type="ECO:0000256" key="8">
    <source>
        <dbReference type="ARBA" id="ARBA00022989"/>
    </source>
</evidence>
<evidence type="ECO:0000256" key="10">
    <source>
        <dbReference type="ARBA" id="ARBA00023251"/>
    </source>
</evidence>
<gene>
    <name evidence="15" type="ORF">FZC34_02605</name>
</gene>
<evidence type="ECO:0000256" key="4">
    <source>
        <dbReference type="ARBA" id="ARBA00021581"/>
    </source>
</evidence>
<protein>
    <recommendedName>
        <fullName evidence="4">Undecaprenyl-diphosphatase</fullName>
        <ecNumber evidence="3">3.6.1.27</ecNumber>
    </recommendedName>
    <alternativeName>
        <fullName evidence="12">Bacitracin resistance protein</fullName>
    </alternativeName>
    <alternativeName>
        <fullName evidence="11">Undecaprenyl pyrophosphate phosphatase</fullName>
    </alternativeName>
</protein>
<dbReference type="AlphaFoldDB" id="A0A5C0UGC2"/>
<dbReference type="InterPro" id="IPR003824">
    <property type="entry name" value="UppP"/>
</dbReference>
<comment type="similarity">
    <text evidence="2">Belongs to the UppP family.</text>
</comment>
<evidence type="ECO:0000256" key="13">
    <source>
        <dbReference type="ARBA" id="ARBA00047594"/>
    </source>
</evidence>
<evidence type="ECO:0000256" key="11">
    <source>
        <dbReference type="ARBA" id="ARBA00032707"/>
    </source>
</evidence>
<feature type="transmembrane region" description="Helical" evidence="14">
    <location>
        <begin position="121"/>
        <end position="139"/>
    </location>
</feature>
<keyword evidence="10" id="KW-0046">Antibiotic resistance</keyword>
<feature type="transmembrane region" description="Helical" evidence="14">
    <location>
        <begin position="216"/>
        <end position="233"/>
    </location>
</feature>
<dbReference type="Pfam" id="PF02673">
    <property type="entry name" value="BacA"/>
    <property type="match status" value="1"/>
</dbReference>
<dbReference type="Proteomes" id="UP000325004">
    <property type="component" value="Chromosome"/>
</dbReference>
<evidence type="ECO:0000256" key="7">
    <source>
        <dbReference type="ARBA" id="ARBA00022801"/>
    </source>
</evidence>
<evidence type="ECO:0000256" key="9">
    <source>
        <dbReference type="ARBA" id="ARBA00023136"/>
    </source>
</evidence>
<evidence type="ECO:0000256" key="5">
    <source>
        <dbReference type="ARBA" id="ARBA00022475"/>
    </source>
</evidence>
<dbReference type="OrthoDB" id="9808289at2"/>
<keyword evidence="5" id="KW-1003">Cell membrane</keyword>
<reference evidence="15 16" key="1">
    <citation type="submission" date="2019-08" db="EMBL/GenBank/DDBJ databases">
        <title>Highly reduced genomes of protist endosymbionts show evolutionary convergence.</title>
        <authorList>
            <person name="George E."/>
            <person name="Husnik F."/>
            <person name="Tashyreva D."/>
            <person name="Prokopchuk G."/>
            <person name="Horak A."/>
            <person name="Kwong W.K."/>
            <person name="Lukes J."/>
            <person name="Keeling P.J."/>
        </authorList>
    </citation>
    <scope>NUCLEOTIDE SEQUENCE [LARGE SCALE GENOMIC DNA]</scope>
    <source>
        <strain evidence="15">1604LC</strain>
    </source>
</reference>
<dbReference type="EC" id="3.6.1.27" evidence="3"/>
<accession>A0A5C0UGC2</accession>
<evidence type="ECO:0000256" key="6">
    <source>
        <dbReference type="ARBA" id="ARBA00022692"/>
    </source>
</evidence>
<evidence type="ECO:0000256" key="2">
    <source>
        <dbReference type="ARBA" id="ARBA00010621"/>
    </source>
</evidence>
<feature type="transmembrane region" description="Helical" evidence="14">
    <location>
        <begin position="96"/>
        <end position="114"/>
    </location>
</feature>
<dbReference type="EMBL" id="CP043316">
    <property type="protein sequence ID" value="QEK38780.1"/>
    <property type="molecule type" value="Genomic_DNA"/>
</dbReference>
<keyword evidence="9 14" id="KW-0472">Membrane</keyword>
<feature type="transmembrane region" description="Helical" evidence="14">
    <location>
        <begin position="57"/>
        <end position="76"/>
    </location>
</feature>
<organism evidence="15 16">
    <name type="scientific">Candidatus Cytomitobacter primus</name>
    <dbReference type="NCBI Taxonomy" id="2066024"/>
    <lineage>
        <taxon>Bacteria</taxon>
        <taxon>Pseudomonadati</taxon>
        <taxon>Pseudomonadota</taxon>
        <taxon>Alphaproteobacteria</taxon>
        <taxon>Holosporales</taxon>
        <taxon>Holosporaceae</taxon>
        <taxon>Candidatus Cytomitobacter</taxon>
    </lineage>
</organism>
<comment type="subcellular location">
    <subcellularLocation>
        <location evidence="1">Cell membrane</location>
        <topology evidence="1">Multi-pass membrane protein</topology>
    </subcellularLocation>
</comment>
<comment type="catalytic activity">
    <reaction evidence="13">
        <text>di-trans,octa-cis-undecaprenyl diphosphate + H2O = di-trans,octa-cis-undecaprenyl phosphate + phosphate + H(+)</text>
        <dbReference type="Rhea" id="RHEA:28094"/>
        <dbReference type="ChEBI" id="CHEBI:15377"/>
        <dbReference type="ChEBI" id="CHEBI:15378"/>
        <dbReference type="ChEBI" id="CHEBI:43474"/>
        <dbReference type="ChEBI" id="CHEBI:58405"/>
        <dbReference type="ChEBI" id="CHEBI:60392"/>
        <dbReference type="EC" id="3.6.1.27"/>
    </reaction>
</comment>
<keyword evidence="16" id="KW-1185">Reference proteome</keyword>
<dbReference type="GO" id="GO:0046677">
    <property type="term" value="P:response to antibiotic"/>
    <property type="evidence" value="ECO:0007669"/>
    <property type="project" value="UniProtKB-KW"/>
</dbReference>
<dbReference type="PANTHER" id="PTHR30622:SF4">
    <property type="entry name" value="UNDECAPRENYL-DIPHOSPHATASE"/>
    <property type="match status" value="1"/>
</dbReference>
<keyword evidence="8 14" id="KW-1133">Transmembrane helix</keyword>
<feature type="transmembrane region" description="Helical" evidence="14">
    <location>
        <begin position="240"/>
        <end position="260"/>
    </location>
</feature>
<dbReference type="GO" id="GO:0050380">
    <property type="term" value="F:undecaprenyl-diphosphatase activity"/>
    <property type="evidence" value="ECO:0007669"/>
    <property type="project" value="UniProtKB-EC"/>
</dbReference>
<keyword evidence="6 14" id="KW-0812">Transmembrane</keyword>
<evidence type="ECO:0000313" key="16">
    <source>
        <dbReference type="Proteomes" id="UP000325004"/>
    </source>
</evidence>
<evidence type="ECO:0000256" key="3">
    <source>
        <dbReference type="ARBA" id="ARBA00012374"/>
    </source>
</evidence>
<feature type="transmembrane region" description="Helical" evidence="14">
    <location>
        <begin position="190"/>
        <end position="210"/>
    </location>
</feature>
<feature type="transmembrane region" description="Helical" evidence="14">
    <location>
        <begin position="151"/>
        <end position="178"/>
    </location>
</feature>
<evidence type="ECO:0000313" key="15">
    <source>
        <dbReference type="EMBL" id="QEK38780.1"/>
    </source>
</evidence>
<evidence type="ECO:0000256" key="12">
    <source>
        <dbReference type="ARBA" id="ARBA00032932"/>
    </source>
</evidence>
<keyword evidence="7" id="KW-0378">Hydrolase</keyword>
<sequence>MHMNLHSMFYYSADSVKFDLMITEYILHGIFEAFPVSSSMHSMLFNYAMQNSYVMQNIGIIGILHGITAIVTIVYFHKSIIKLLIDFIKPGHYNFLSWKLCLILLPKLLFGFIYRNANFPFSFYTIIAFGLLLAFYDIYSHQNKKAHEISYMQSIFISFLSLFAFLPGASSLGTYYTAFRACNINRKESLDYAFILNVIPSIGAFVLRFTYVEVNLVRIFTCMFVYLFALILCRKLINYLYLLGIYRVIIGIWVCQNINIQKYFYCAF</sequence>
<dbReference type="GO" id="GO:0005886">
    <property type="term" value="C:plasma membrane"/>
    <property type="evidence" value="ECO:0007669"/>
    <property type="project" value="UniProtKB-SubCell"/>
</dbReference>